<feature type="transmembrane region" description="Helical" evidence="6">
    <location>
        <begin position="89"/>
        <end position="108"/>
    </location>
</feature>
<reference evidence="7 8" key="1">
    <citation type="submission" date="2015-01" db="EMBL/GenBank/DDBJ databases">
        <title>Draft genome of the acidophilic iron oxidizer Acidithrix ferrooxidans strain Py-F3.</title>
        <authorList>
            <person name="Poehlein A."/>
            <person name="Eisen S."/>
            <person name="Schloemann M."/>
            <person name="Johnson B.D."/>
            <person name="Daniel R."/>
            <person name="Muehling M."/>
        </authorList>
    </citation>
    <scope>NUCLEOTIDE SEQUENCE [LARGE SCALE GENOMIC DNA]</scope>
    <source>
        <strain evidence="7 8">Py-F3</strain>
    </source>
</reference>
<sequence length="130" mass="13809">MSRHMVRIAIPLGVLVIVIGTLIGGFDGFVSALIGVGVVTLNFALTGLFIGRASENSPIAAMVVALGSFFVILLALTLFVVLAHNAKWLNLRIFGISMIALHLVVSGLEARRVSGRMAYSGIFPSKKETK</sequence>
<dbReference type="Proteomes" id="UP000032360">
    <property type="component" value="Unassembled WGS sequence"/>
</dbReference>
<evidence type="ECO:0000313" key="7">
    <source>
        <dbReference type="EMBL" id="KJF17256.1"/>
    </source>
</evidence>
<evidence type="ECO:0000313" key="8">
    <source>
        <dbReference type="Proteomes" id="UP000032360"/>
    </source>
</evidence>
<protein>
    <submittedName>
        <fullName evidence="7">Uncharacterized protein</fullName>
    </submittedName>
</protein>
<keyword evidence="8" id="KW-1185">Reference proteome</keyword>
<feature type="transmembrane region" description="Helical" evidence="6">
    <location>
        <begin position="7"/>
        <end position="26"/>
    </location>
</feature>
<evidence type="ECO:0000256" key="4">
    <source>
        <dbReference type="ARBA" id="ARBA00022989"/>
    </source>
</evidence>
<keyword evidence="5 6" id="KW-0472">Membrane</keyword>
<keyword evidence="2" id="KW-1003">Cell membrane</keyword>
<evidence type="ECO:0000256" key="6">
    <source>
        <dbReference type="SAM" id="Phobius"/>
    </source>
</evidence>
<keyword evidence="4 6" id="KW-1133">Transmembrane helix</keyword>
<gene>
    <name evidence="7" type="ORF">AXFE_18890</name>
</gene>
<feature type="transmembrane region" description="Helical" evidence="6">
    <location>
        <begin position="63"/>
        <end position="83"/>
    </location>
</feature>
<feature type="transmembrane region" description="Helical" evidence="6">
    <location>
        <begin position="32"/>
        <end position="51"/>
    </location>
</feature>
<dbReference type="Pfam" id="PF03899">
    <property type="entry name" value="ATP-synt_I"/>
    <property type="match status" value="1"/>
</dbReference>
<evidence type="ECO:0000256" key="2">
    <source>
        <dbReference type="ARBA" id="ARBA00022475"/>
    </source>
</evidence>
<dbReference type="EMBL" id="JXYS01000060">
    <property type="protein sequence ID" value="KJF17256.1"/>
    <property type="molecule type" value="Genomic_DNA"/>
</dbReference>
<comment type="caution">
    <text evidence="7">The sequence shown here is derived from an EMBL/GenBank/DDBJ whole genome shotgun (WGS) entry which is preliminary data.</text>
</comment>
<dbReference type="InterPro" id="IPR005598">
    <property type="entry name" value="ATP_synth_I"/>
</dbReference>
<evidence type="ECO:0000256" key="1">
    <source>
        <dbReference type="ARBA" id="ARBA00004651"/>
    </source>
</evidence>
<dbReference type="AlphaFoldDB" id="A0A0D8HJI9"/>
<evidence type="ECO:0000256" key="3">
    <source>
        <dbReference type="ARBA" id="ARBA00022692"/>
    </source>
</evidence>
<name>A0A0D8HJI9_9ACTN</name>
<comment type="subcellular location">
    <subcellularLocation>
        <location evidence="1">Cell membrane</location>
        <topology evidence="1">Multi-pass membrane protein</topology>
    </subcellularLocation>
</comment>
<dbReference type="STRING" id="1280514.AXFE_18890"/>
<keyword evidence="3 6" id="KW-0812">Transmembrane</keyword>
<accession>A0A0D8HJI9</accession>
<evidence type="ECO:0000256" key="5">
    <source>
        <dbReference type="ARBA" id="ARBA00023136"/>
    </source>
</evidence>
<proteinExistence type="predicted"/>
<organism evidence="7 8">
    <name type="scientific">Acidithrix ferrooxidans</name>
    <dbReference type="NCBI Taxonomy" id="1280514"/>
    <lineage>
        <taxon>Bacteria</taxon>
        <taxon>Bacillati</taxon>
        <taxon>Actinomycetota</taxon>
        <taxon>Acidimicrobiia</taxon>
        <taxon>Acidimicrobiales</taxon>
        <taxon>Acidimicrobiaceae</taxon>
        <taxon>Acidithrix</taxon>
    </lineage>
</organism>